<evidence type="ECO:0000313" key="2">
    <source>
        <dbReference type="Proteomes" id="UP000215914"/>
    </source>
</evidence>
<keyword evidence="2" id="KW-1185">Reference proteome</keyword>
<sequence>MPPPFTTTTTTNPTDSQPHIITRNLKLLTKLSTLPLRLRNEAQIGNIFTK</sequence>
<evidence type="ECO:0000313" key="1">
    <source>
        <dbReference type="EMBL" id="OTG09477.1"/>
    </source>
</evidence>
<proteinExistence type="predicted"/>
<dbReference type="InParanoid" id="A0A251TE83"/>
<dbReference type="AlphaFoldDB" id="A0A251TE83"/>
<dbReference type="EMBL" id="CM007900">
    <property type="protein sequence ID" value="OTG09477.1"/>
    <property type="molecule type" value="Genomic_DNA"/>
</dbReference>
<gene>
    <name evidence="1" type="ORF">HannXRQ_Chr11g0353361</name>
</gene>
<name>A0A251TE83_HELAN</name>
<accession>A0A251TE83</accession>
<organism evidence="1 2">
    <name type="scientific">Helianthus annuus</name>
    <name type="common">Common sunflower</name>
    <dbReference type="NCBI Taxonomy" id="4232"/>
    <lineage>
        <taxon>Eukaryota</taxon>
        <taxon>Viridiplantae</taxon>
        <taxon>Streptophyta</taxon>
        <taxon>Embryophyta</taxon>
        <taxon>Tracheophyta</taxon>
        <taxon>Spermatophyta</taxon>
        <taxon>Magnoliopsida</taxon>
        <taxon>eudicotyledons</taxon>
        <taxon>Gunneridae</taxon>
        <taxon>Pentapetalae</taxon>
        <taxon>asterids</taxon>
        <taxon>campanulids</taxon>
        <taxon>Asterales</taxon>
        <taxon>Asteraceae</taxon>
        <taxon>Asteroideae</taxon>
        <taxon>Heliantheae alliance</taxon>
        <taxon>Heliantheae</taxon>
        <taxon>Helianthus</taxon>
    </lineage>
</organism>
<reference evidence="2" key="1">
    <citation type="journal article" date="2017" name="Nature">
        <title>The sunflower genome provides insights into oil metabolism, flowering and Asterid evolution.</title>
        <authorList>
            <person name="Badouin H."/>
            <person name="Gouzy J."/>
            <person name="Grassa C.J."/>
            <person name="Murat F."/>
            <person name="Staton S.E."/>
            <person name="Cottret L."/>
            <person name="Lelandais-Briere C."/>
            <person name="Owens G.L."/>
            <person name="Carrere S."/>
            <person name="Mayjonade B."/>
            <person name="Legrand L."/>
            <person name="Gill N."/>
            <person name="Kane N.C."/>
            <person name="Bowers J.E."/>
            <person name="Hubner S."/>
            <person name="Bellec A."/>
            <person name="Berard A."/>
            <person name="Berges H."/>
            <person name="Blanchet N."/>
            <person name="Boniface M.C."/>
            <person name="Brunel D."/>
            <person name="Catrice O."/>
            <person name="Chaidir N."/>
            <person name="Claudel C."/>
            <person name="Donnadieu C."/>
            <person name="Faraut T."/>
            <person name="Fievet G."/>
            <person name="Helmstetter N."/>
            <person name="King M."/>
            <person name="Knapp S.J."/>
            <person name="Lai Z."/>
            <person name="Le Paslier M.C."/>
            <person name="Lippi Y."/>
            <person name="Lorenzon L."/>
            <person name="Mandel J.R."/>
            <person name="Marage G."/>
            <person name="Marchand G."/>
            <person name="Marquand E."/>
            <person name="Bret-Mestries E."/>
            <person name="Morien E."/>
            <person name="Nambeesan S."/>
            <person name="Nguyen T."/>
            <person name="Pegot-Espagnet P."/>
            <person name="Pouilly N."/>
            <person name="Raftis F."/>
            <person name="Sallet E."/>
            <person name="Schiex T."/>
            <person name="Thomas J."/>
            <person name="Vandecasteele C."/>
            <person name="Vares D."/>
            <person name="Vear F."/>
            <person name="Vautrin S."/>
            <person name="Crespi M."/>
            <person name="Mangin B."/>
            <person name="Burke J.M."/>
            <person name="Salse J."/>
            <person name="Munos S."/>
            <person name="Vincourt P."/>
            <person name="Rieseberg L.H."/>
            <person name="Langlade N.B."/>
        </authorList>
    </citation>
    <scope>NUCLEOTIDE SEQUENCE [LARGE SCALE GENOMIC DNA]</scope>
    <source>
        <strain evidence="2">cv. SF193</strain>
    </source>
</reference>
<protein>
    <submittedName>
        <fullName evidence="1">Uncharacterized protein</fullName>
    </submittedName>
</protein>
<dbReference type="Proteomes" id="UP000215914">
    <property type="component" value="Chromosome 11"/>
</dbReference>